<reference evidence="2" key="2">
    <citation type="submission" date="2021-08" db="EMBL/GenBank/DDBJ databases">
        <authorList>
            <person name="Tani A."/>
            <person name="Ola A."/>
            <person name="Ogura Y."/>
            <person name="Katsura K."/>
            <person name="Hayashi T."/>
        </authorList>
    </citation>
    <scope>NUCLEOTIDE SEQUENCE</scope>
    <source>
        <strain evidence="2">NBRC 15689</strain>
    </source>
</reference>
<feature type="compositionally biased region" description="Basic residues" evidence="1">
    <location>
        <begin position="149"/>
        <end position="158"/>
    </location>
</feature>
<feature type="region of interest" description="Disordered" evidence="1">
    <location>
        <begin position="137"/>
        <end position="252"/>
    </location>
</feature>
<organism evidence="2 3">
    <name type="scientific">Methylobacterium organophilum</name>
    <dbReference type="NCBI Taxonomy" id="410"/>
    <lineage>
        <taxon>Bacteria</taxon>
        <taxon>Pseudomonadati</taxon>
        <taxon>Pseudomonadota</taxon>
        <taxon>Alphaproteobacteria</taxon>
        <taxon>Hyphomicrobiales</taxon>
        <taxon>Methylobacteriaceae</taxon>
        <taxon>Methylobacterium</taxon>
    </lineage>
</organism>
<evidence type="ECO:0000256" key="1">
    <source>
        <dbReference type="SAM" id="MobiDB-lite"/>
    </source>
</evidence>
<gene>
    <name evidence="2" type="ORF">LKMONMHP_1400</name>
</gene>
<keyword evidence="3" id="KW-1185">Reference proteome</keyword>
<feature type="compositionally biased region" description="Basic and acidic residues" evidence="1">
    <location>
        <begin position="240"/>
        <end position="249"/>
    </location>
</feature>
<feature type="region of interest" description="Disordered" evidence="1">
    <location>
        <begin position="1"/>
        <end position="65"/>
    </location>
</feature>
<evidence type="ECO:0000313" key="2">
    <source>
        <dbReference type="EMBL" id="GJE26549.1"/>
    </source>
</evidence>
<feature type="compositionally biased region" description="Basic and acidic residues" evidence="1">
    <location>
        <begin position="25"/>
        <end position="34"/>
    </location>
</feature>
<comment type="caution">
    <text evidence="2">The sequence shown here is derived from an EMBL/GenBank/DDBJ whole genome shotgun (WGS) entry which is preliminary data.</text>
</comment>
<feature type="region of interest" description="Disordered" evidence="1">
    <location>
        <begin position="266"/>
        <end position="332"/>
    </location>
</feature>
<feature type="compositionally biased region" description="Basic and acidic residues" evidence="1">
    <location>
        <begin position="321"/>
        <end position="332"/>
    </location>
</feature>
<sequence length="332" mass="35368">MTGSATRFRGGRVRAPPASGGASRRPLDAQEVRVGDGILLQRPEPLGRPKPRYGTGGRRRGHGGLACQGRTGRRAGGGALLLGLVPVGRLRRHVVRNVTGRLGGRGDRLGPRADDVAIVGRRHDANAPSTVVRIGRGLRHRQVSEGGVSRRRALRRRRDGNGQRENGQHQETRDRHRFADLPPPPAEHRTSTQPRQSGTSVHLPRPGGDERWPALGPGCGRPHDASAGPTAPPRGAGKTADGRRRDPRYGLDPVVATGCMKAALRPGPRCRAEGAPHDRSGSCGPDARVSRGREVPSLQDEGHGQAARDRSGLGRTVRSAGDGRADARNHFA</sequence>
<accession>A0ABQ4T6E6</accession>
<feature type="compositionally biased region" description="Polar residues" evidence="1">
    <location>
        <begin position="191"/>
        <end position="200"/>
    </location>
</feature>
<feature type="compositionally biased region" description="Basic and acidic residues" evidence="1">
    <location>
        <begin position="159"/>
        <end position="179"/>
    </location>
</feature>
<reference evidence="2" key="1">
    <citation type="journal article" date="2021" name="Front. Microbiol.">
        <title>Comprehensive Comparative Genomics and Phenotyping of Methylobacterium Species.</title>
        <authorList>
            <person name="Alessa O."/>
            <person name="Ogura Y."/>
            <person name="Fujitani Y."/>
            <person name="Takami H."/>
            <person name="Hayashi T."/>
            <person name="Sahin N."/>
            <person name="Tani A."/>
        </authorList>
    </citation>
    <scope>NUCLEOTIDE SEQUENCE</scope>
    <source>
        <strain evidence="2">NBRC 15689</strain>
    </source>
</reference>
<proteinExistence type="predicted"/>
<dbReference type="EMBL" id="BPQV01000003">
    <property type="protein sequence ID" value="GJE26549.1"/>
    <property type="molecule type" value="Genomic_DNA"/>
</dbReference>
<protein>
    <submittedName>
        <fullName evidence="2">Uncharacterized protein</fullName>
    </submittedName>
</protein>
<feature type="compositionally biased region" description="Basic and acidic residues" evidence="1">
    <location>
        <begin position="288"/>
        <end position="312"/>
    </location>
</feature>
<evidence type="ECO:0000313" key="3">
    <source>
        <dbReference type="Proteomes" id="UP001055156"/>
    </source>
</evidence>
<feature type="compositionally biased region" description="Basic and acidic residues" evidence="1">
    <location>
        <begin position="270"/>
        <end position="280"/>
    </location>
</feature>
<dbReference type="Proteomes" id="UP001055156">
    <property type="component" value="Unassembled WGS sequence"/>
</dbReference>
<name>A0ABQ4T6E6_METOR</name>